<name>A0A059F7B5_9PROT</name>
<dbReference type="EMBL" id="ARYJ01000014">
    <property type="protein sequence ID" value="KCZ86428.1"/>
    <property type="molecule type" value="Genomic_DNA"/>
</dbReference>
<evidence type="ECO:0008006" key="3">
    <source>
        <dbReference type="Google" id="ProtNLM"/>
    </source>
</evidence>
<keyword evidence="2" id="KW-1185">Reference proteome</keyword>
<dbReference type="InterPro" id="IPR011990">
    <property type="entry name" value="TPR-like_helical_dom_sf"/>
</dbReference>
<dbReference type="InterPro" id="IPR006597">
    <property type="entry name" value="Sel1-like"/>
</dbReference>
<comment type="caution">
    <text evidence="1">The sequence shown here is derived from an EMBL/GenBank/DDBJ whole genome shotgun (WGS) entry which is preliminary data.</text>
</comment>
<dbReference type="Pfam" id="PF08238">
    <property type="entry name" value="Sel1"/>
    <property type="match status" value="4"/>
</dbReference>
<reference evidence="1 2" key="1">
    <citation type="journal article" date="2014" name="Antonie Van Leeuwenhoek">
        <title>Hyphomonas beringensis sp. nov. and Hyphomonas chukchiensis sp. nov., isolated from surface seawater of the Bering Sea and Chukchi Sea.</title>
        <authorList>
            <person name="Li C."/>
            <person name="Lai Q."/>
            <person name="Li G."/>
            <person name="Dong C."/>
            <person name="Wang J."/>
            <person name="Liao Y."/>
            <person name="Shao Z."/>
        </authorList>
    </citation>
    <scope>NUCLEOTIDE SEQUENCE [LARGE SCALE GENOMIC DNA]</scope>
    <source>
        <strain evidence="1 2">VP2</strain>
    </source>
</reference>
<evidence type="ECO:0000313" key="1">
    <source>
        <dbReference type="EMBL" id="KCZ86428.1"/>
    </source>
</evidence>
<dbReference type="AlphaFoldDB" id="A0A059F7B5"/>
<accession>A0A059F7B5</accession>
<dbReference type="PANTHER" id="PTHR11102">
    <property type="entry name" value="SEL-1-LIKE PROTEIN"/>
    <property type="match status" value="1"/>
</dbReference>
<dbReference type="SUPFAM" id="SSF81901">
    <property type="entry name" value="HCP-like"/>
    <property type="match status" value="1"/>
</dbReference>
<dbReference type="STRING" id="1280952.HJA_15689"/>
<gene>
    <name evidence="1" type="ORF">HJA_15689</name>
</gene>
<dbReference type="Proteomes" id="UP000024816">
    <property type="component" value="Unassembled WGS sequence"/>
</dbReference>
<dbReference type="PANTHER" id="PTHR11102:SF160">
    <property type="entry name" value="ERAD-ASSOCIATED E3 UBIQUITIN-PROTEIN LIGASE COMPONENT HRD3"/>
    <property type="match status" value="1"/>
</dbReference>
<protein>
    <recommendedName>
        <fullName evidence="3">Sel1 repeat family protein</fullName>
    </recommendedName>
</protein>
<sequence>MLLTGLAGFDFFYTDCFRPLAKLGPLNKVSSMMNGVGLFQEAITLVASGRGGNALLRGADMMRRAADFGHVAAANNYGAMLHAGRGVRQDMVGARAYYHQAASAGLPIGLFNMGFMCFHGLGGPKDHKRARFLFLRAAQQDETDAITYLGLMLMSGQGGQADPRAARAWWSRGASLGNSRCAFNLGITHAGGHGCPQDLVKAWRWFRQAERLGNPEAGNELRRLECAMNDEEQSRAFRRAS</sequence>
<dbReference type="eggNOG" id="COG0790">
    <property type="taxonomic scope" value="Bacteria"/>
</dbReference>
<evidence type="ECO:0000313" key="2">
    <source>
        <dbReference type="Proteomes" id="UP000024816"/>
    </source>
</evidence>
<dbReference type="SMART" id="SM00671">
    <property type="entry name" value="SEL1"/>
    <property type="match status" value="4"/>
</dbReference>
<dbReference type="Gene3D" id="1.25.40.10">
    <property type="entry name" value="Tetratricopeptide repeat domain"/>
    <property type="match status" value="1"/>
</dbReference>
<proteinExistence type="predicted"/>
<dbReference type="PATRIC" id="fig|1280952.3.peg.3139"/>
<dbReference type="InterPro" id="IPR050767">
    <property type="entry name" value="Sel1_AlgK"/>
</dbReference>
<organism evidence="1 2">
    <name type="scientific">Hyphomonas jannaschiana VP2</name>
    <dbReference type="NCBI Taxonomy" id="1280952"/>
    <lineage>
        <taxon>Bacteria</taxon>
        <taxon>Pseudomonadati</taxon>
        <taxon>Pseudomonadota</taxon>
        <taxon>Alphaproteobacteria</taxon>
        <taxon>Hyphomonadales</taxon>
        <taxon>Hyphomonadaceae</taxon>
        <taxon>Hyphomonas</taxon>
    </lineage>
</organism>